<organism evidence="2 3">
    <name type="scientific">Candidatus Raymondbacteria bacterium RIFOXYD12_FULL_49_13</name>
    <dbReference type="NCBI Taxonomy" id="1817890"/>
    <lineage>
        <taxon>Bacteria</taxon>
        <taxon>Raymondiibacteriota</taxon>
    </lineage>
</organism>
<comment type="caution">
    <text evidence="2">The sequence shown here is derived from an EMBL/GenBank/DDBJ whole genome shotgun (WGS) entry which is preliminary data.</text>
</comment>
<reference evidence="2 3" key="1">
    <citation type="journal article" date="2016" name="Nat. Commun.">
        <title>Thousands of microbial genomes shed light on interconnected biogeochemical processes in an aquifer system.</title>
        <authorList>
            <person name="Anantharaman K."/>
            <person name="Brown C.T."/>
            <person name="Hug L.A."/>
            <person name="Sharon I."/>
            <person name="Castelle C.J."/>
            <person name="Probst A.J."/>
            <person name="Thomas B.C."/>
            <person name="Singh A."/>
            <person name="Wilkins M.J."/>
            <person name="Karaoz U."/>
            <person name="Brodie E.L."/>
            <person name="Williams K.H."/>
            <person name="Hubbard S.S."/>
            <person name="Banfield J.F."/>
        </authorList>
    </citation>
    <scope>NUCLEOTIDE SEQUENCE [LARGE SCALE GENOMIC DNA]</scope>
</reference>
<dbReference type="InterPro" id="IPR026444">
    <property type="entry name" value="Secre_tail"/>
</dbReference>
<name>A0A1F7FJV9_UNCRA</name>
<evidence type="ECO:0000313" key="3">
    <source>
        <dbReference type="Proteomes" id="UP000179243"/>
    </source>
</evidence>
<dbReference type="Pfam" id="PF18962">
    <property type="entry name" value="Por_Secre_tail"/>
    <property type="match status" value="1"/>
</dbReference>
<sequence length="157" mass="17233">MDPVIYNGQKQELEFHVFPVSGQILQGLISGVYKGIVIFDQGSSGINNHFWSKESGNGPMLWCYSQEVHAEGKRTAAICNVAAFPNPFNPTTTLQFARPVSSAGIMIFNMSGKVVGNFNNITGSRFEWNTANLPSGTYIAKLTSNNQNQAIKLMLQK</sequence>
<evidence type="ECO:0000313" key="2">
    <source>
        <dbReference type="EMBL" id="OGK06752.1"/>
    </source>
</evidence>
<dbReference type="NCBIfam" id="TIGR04183">
    <property type="entry name" value="Por_Secre_tail"/>
    <property type="match status" value="1"/>
</dbReference>
<gene>
    <name evidence="2" type="ORF">A2519_04975</name>
</gene>
<dbReference type="EMBL" id="MFYX01000021">
    <property type="protein sequence ID" value="OGK06752.1"/>
    <property type="molecule type" value="Genomic_DNA"/>
</dbReference>
<accession>A0A1F7FJV9</accession>
<evidence type="ECO:0000259" key="1">
    <source>
        <dbReference type="Pfam" id="PF18962"/>
    </source>
</evidence>
<protein>
    <recommendedName>
        <fullName evidence="1">Secretion system C-terminal sorting domain-containing protein</fullName>
    </recommendedName>
</protein>
<proteinExistence type="predicted"/>
<feature type="domain" description="Secretion system C-terminal sorting" evidence="1">
    <location>
        <begin position="84"/>
        <end position="153"/>
    </location>
</feature>
<dbReference type="AlphaFoldDB" id="A0A1F7FJV9"/>
<dbReference type="Proteomes" id="UP000179243">
    <property type="component" value="Unassembled WGS sequence"/>
</dbReference>